<protein>
    <submittedName>
        <fullName evidence="1">Uncharacterized protein</fullName>
    </submittedName>
</protein>
<accession>A0AAD7HYW9</accession>
<evidence type="ECO:0000313" key="2">
    <source>
        <dbReference type="Proteomes" id="UP001215280"/>
    </source>
</evidence>
<organism evidence="1 2">
    <name type="scientific">Mycena maculata</name>
    <dbReference type="NCBI Taxonomy" id="230809"/>
    <lineage>
        <taxon>Eukaryota</taxon>
        <taxon>Fungi</taxon>
        <taxon>Dikarya</taxon>
        <taxon>Basidiomycota</taxon>
        <taxon>Agaricomycotina</taxon>
        <taxon>Agaricomycetes</taxon>
        <taxon>Agaricomycetidae</taxon>
        <taxon>Agaricales</taxon>
        <taxon>Marasmiineae</taxon>
        <taxon>Mycenaceae</taxon>
        <taxon>Mycena</taxon>
    </lineage>
</organism>
<dbReference type="AlphaFoldDB" id="A0AAD7HYW9"/>
<evidence type="ECO:0000313" key="1">
    <source>
        <dbReference type="EMBL" id="KAJ7730845.1"/>
    </source>
</evidence>
<feature type="non-terminal residue" evidence="1">
    <location>
        <position position="56"/>
    </location>
</feature>
<keyword evidence="2" id="KW-1185">Reference proteome</keyword>
<name>A0AAD7HYW9_9AGAR</name>
<dbReference type="EMBL" id="JARJLG010000187">
    <property type="protein sequence ID" value="KAJ7730845.1"/>
    <property type="molecule type" value="Genomic_DNA"/>
</dbReference>
<feature type="non-terminal residue" evidence="1">
    <location>
        <position position="1"/>
    </location>
</feature>
<proteinExistence type="predicted"/>
<dbReference type="Proteomes" id="UP001215280">
    <property type="component" value="Unassembled WGS sequence"/>
</dbReference>
<comment type="caution">
    <text evidence="1">The sequence shown here is derived from an EMBL/GenBank/DDBJ whole genome shotgun (WGS) entry which is preliminary data.</text>
</comment>
<sequence>QVTVPISQYAFSAFPLPSQTPVAGVHPLTDPREPPPVGSSLVPDFTQSWLGAYQEA</sequence>
<gene>
    <name evidence="1" type="ORF">DFH07DRAFT_713564</name>
</gene>
<reference evidence="1" key="1">
    <citation type="submission" date="2023-03" db="EMBL/GenBank/DDBJ databases">
        <title>Massive genome expansion in bonnet fungi (Mycena s.s.) driven by repeated elements and novel gene families across ecological guilds.</title>
        <authorList>
            <consortium name="Lawrence Berkeley National Laboratory"/>
            <person name="Harder C.B."/>
            <person name="Miyauchi S."/>
            <person name="Viragh M."/>
            <person name="Kuo A."/>
            <person name="Thoen E."/>
            <person name="Andreopoulos B."/>
            <person name="Lu D."/>
            <person name="Skrede I."/>
            <person name="Drula E."/>
            <person name="Henrissat B."/>
            <person name="Morin E."/>
            <person name="Kohler A."/>
            <person name="Barry K."/>
            <person name="LaButti K."/>
            <person name="Morin E."/>
            <person name="Salamov A."/>
            <person name="Lipzen A."/>
            <person name="Mereny Z."/>
            <person name="Hegedus B."/>
            <person name="Baldrian P."/>
            <person name="Stursova M."/>
            <person name="Weitz H."/>
            <person name="Taylor A."/>
            <person name="Grigoriev I.V."/>
            <person name="Nagy L.G."/>
            <person name="Martin F."/>
            <person name="Kauserud H."/>
        </authorList>
    </citation>
    <scope>NUCLEOTIDE SEQUENCE</scope>
    <source>
        <strain evidence="1">CBHHK188m</strain>
    </source>
</reference>